<dbReference type="NCBIfam" id="NF045760">
    <property type="entry name" value="YtpR"/>
    <property type="match status" value="1"/>
</dbReference>
<dbReference type="KEGG" id="caj:CIG1485E_1279"/>
<dbReference type="SUPFAM" id="SSF55681">
    <property type="entry name" value="Class II aaRS and biotin synthetases"/>
    <property type="match status" value="1"/>
</dbReference>
<dbReference type="RefSeq" id="WP_038454740.1">
    <property type="nucleotide sequence ID" value="NZ_CP009043.1"/>
</dbReference>
<keyword evidence="12 15" id="KW-0648">Protein biosynthesis</keyword>
<dbReference type="InterPro" id="IPR002547">
    <property type="entry name" value="tRNA-bd_dom"/>
</dbReference>
<comment type="subunit">
    <text evidence="3 15">Tetramer of two alpha and two beta subunits.</text>
</comment>
<dbReference type="GO" id="GO:0000049">
    <property type="term" value="F:tRNA binding"/>
    <property type="evidence" value="ECO:0007669"/>
    <property type="project" value="UniProtKB-UniRule"/>
</dbReference>
<keyword evidence="11 16" id="KW-0694">RNA-binding</keyword>
<accession>A0A076FCI1</accession>
<evidence type="ECO:0000256" key="13">
    <source>
        <dbReference type="ARBA" id="ARBA00023146"/>
    </source>
</evidence>
<dbReference type="InterPro" id="IPR020825">
    <property type="entry name" value="Phe-tRNA_synthase-like_B3/B4"/>
</dbReference>
<keyword evidence="9 15" id="KW-0067">ATP-binding</keyword>
<dbReference type="InterPro" id="IPR036690">
    <property type="entry name" value="Fdx_antiC-bd_sf"/>
</dbReference>
<dbReference type="InterPro" id="IPR005147">
    <property type="entry name" value="tRNA_synthase_B5-dom"/>
</dbReference>
<dbReference type="STRING" id="1244531.CIG2463D_1412"/>
<dbReference type="EMBL" id="CP009043">
    <property type="protein sequence ID" value="AII15112.1"/>
    <property type="molecule type" value="Genomic_DNA"/>
</dbReference>
<dbReference type="Gene3D" id="3.50.40.10">
    <property type="entry name" value="Phenylalanyl-trna Synthetase, Chain B, domain 3"/>
    <property type="match status" value="1"/>
</dbReference>
<dbReference type="PROSITE" id="PS50886">
    <property type="entry name" value="TRBD"/>
    <property type="match status" value="1"/>
</dbReference>
<dbReference type="SUPFAM" id="SSF50249">
    <property type="entry name" value="Nucleic acid-binding proteins"/>
    <property type="match status" value="1"/>
</dbReference>
<dbReference type="GO" id="GO:0005524">
    <property type="term" value="F:ATP binding"/>
    <property type="evidence" value="ECO:0007669"/>
    <property type="project" value="UniProtKB-UniRule"/>
</dbReference>
<gene>
    <name evidence="15 20" type="primary">pheT</name>
    <name evidence="20" type="ORF">CIG1485E_1279</name>
</gene>
<feature type="domain" description="TRNA-binding" evidence="17">
    <location>
        <begin position="39"/>
        <end position="151"/>
    </location>
</feature>
<dbReference type="InterPro" id="IPR004532">
    <property type="entry name" value="Phe-tRNA-ligase_IIc_bsu_bact"/>
</dbReference>
<dbReference type="SUPFAM" id="SSF54991">
    <property type="entry name" value="Anticodon-binding domain of PheRS"/>
    <property type="match status" value="1"/>
</dbReference>
<evidence type="ECO:0000256" key="12">
    <source>
        <dbReference type="ARBA" id="ARBA00022917"/>
    </source>
</evidence>
<evidence type="ECO:0000313" key="21">
    <source>
        <dbReference type="Proteomes" id="UP000028486"/>
    </source>
</evidence>
<dbReference type="InterPro" id="IPR012340">
    <property type="entry name" value="NA-bd_OB-fold"/>
</dbReference>
<evidence type="ECO:0000256" key="9">
    <source>
        <dbReference type="ARBA" id="ARBA00022840"/>
    </source>
</evidence>
<feature type="domain" description="FDX-ACB" evidence="18">
    <location>
        <begin position="687"/>
        <end position="778"/>
    </location>
</feature>
<dbReference type="FunFam" id="2.40.50.140:FF:000045">
    <property type="entry name" value="Phenylalanine--tRNA ligase beta subunit"/>
    <property type="match status" value="1"/>
</dbReference>
<evidence type="ECO:0000259" key="18">
    <source>
        <dbReference type="PROSITE" id="PS51447"/>
    </source>
</evidence>
<dbReference type="GO" id="GO:0009328">
    <property type="term" value="C:phenylalanine-tRNA ligase complex"/>
    <property type="evidence" value="ECO:0007669"/>
    <property type="project" value="TreeGrafter"/>
</dbReference>
<evidence type="ECO:0000259" key="19">
    <source>
        <dbReference type="PROSITE" id="PS51483"/>
    </source>
</evidence>
<feature type="domain" description="B5" evidence="19">
    <location>
        <begin position="394"/>
        <end position="471"/>
    </location>
</feature>
<dbReference type="HOGENOM" id="CLU_016891_2_1_7"/>
<comment type="similarity">
    <text evidence="2 15">Belongs to the phenylalanyl-tRNA synthetase beta subunit family. Type 1 subfamily.</text>
</comment>
<dbReference type="Proteomes" id="UP000028486">
    <property type="component" value="Chromosome"/>
</dbReference>
<keyword evidence="10 15" id="KW-0460">Magnesium</keyword>
<dbReference type="GO" id="GO:0004826">
    <property type="term" value="F:phenylalanine-tRNA ligase activity"/>
    <property type="evidence" value="ECO:0007669"/>
    <property type="project" value="UniProtKB-UniRule"/>
</dbReference>
<dbReference type="InterPro" id="IPR041616">
    <property type="entry name" value="PheRS_beta_core"/>
</dbReference>
<evidence type="ECO:0000256" key="2">
    <source>
        <dbReference type="ARBA" id="ARBA00008653"/>
    </source>
</evidence>
<evidence type="ECO:0000313" key="20">
    <source>
        <dbReference type="EMBL" id="AII15112.1"/>
    </source>
</evidence>
<dbReference type="InterPro" id="IPR045864">
    <property type="entry name" value="aa-tRNA-synth_II/BPL/LPL"/>
</dbReference>
<comment type="cofactor">
    <cofactor evidence="15">
        <name>Mg(2+)</name>
        <dbReference type="ChEBI" id="CHEBI:18420"/>
    </cofactor>
    <text evidence="15">Binds 2 magnesium ions per tetramer.</text>
</comment>
<evidence type="ECO:0000256" key="16">
    <source>
        <dbReference type="PROSITE-ProRule" id="PRU00209"/>
    </source>
</evidence>
<dbReference type="Gene3D" id="2.40.50.140">
    <property type="entry name" value="Nucleic acid-binding proteins"/>
    <property type="match status" value="1"/>
</dbReference>
<evidence type="ECO:0000256" key="5">
    <source>
        <dbReference type="ARBA" id="ARBA00022555"/>
    </source>
</evidence>
<keyword evidence="7 15" id="KW-0479">Metal-binding</keyword>
<dbReference type="PROSITE" id="PS51483">
    <property type="entry name" value="B5"/>
    <property type="match status" value="1"/>
</dbReference>
<keyword evidence="5 16" id="KW-0820">tRNA-binding</keyword>
<dbReference type="SUPFAM" id="SSF56037">
    <property type="entry name" value="PheT/TilS domain"/>
    <property type="match status" value="1"/>
</dbReference>
<evidence type="ECO:0000256" key="1">
    <source>
        <dbReference type="ARBA" id="ARBA00004496"/>
    </source>
</evidence>
<organism evidence="20 21">
    <name type="scientific">Campylobacter iguaniorum</name>
    <dbReference type="NCBI Taxonomy" id="1244531"/>
    <lineage>
        <taxon>Bacteria</taxon>
        <taxon>Pseudomonadati</taxon>
        <taxon>Campylobacterota</taxon>
        <taxon>Epsilonproteobacteria</taxon>
        <taxon>Campylobacterales</taxon>
        <taxon>Campylobacteraceae</taxon>
        <taxon>Campylobacter</taxon>
    </lineage>
</organism>
<dbReference type="eggNOG" id="COG0072">
    <property type="taxonomic scope" value="Bacteria"/>
</dbReference>
<evidence type="ECO:0000256" key="14">
    <source>
        <dbReference type="ARBA" id="ARBA00049255"/>
    </source>
</evidence>
<comment type="catalytic activity">
    <reaction evidence="14 15">
        <text>tRNA(Phe) + L-phenylalanine + ATP = L-phenylalanyl-tRNA(Phe) + AMP + diphosphate + H(+)</text>
        <dbReference type="Rhea" id="RHEA:19413"/>
        <dbReference type="Rhea" id="RHEA-COMP:9668"/>
        <dbReference type="Rhea" id="RHEA-COMP:9699"/>
        <dbReference type="ChEBI" id="CHEBI:15378"/>
        <dbReference type="ChEBI" id="CHEBI:30616"/>
        <dbReference type="ChEBI" id="CHEBI:33019"/>
        <dbReference type="ChEBI" id="CHEBI:58095"/>
        <dbReference type="ChEBI" id="CHEBI:78442"/>
        <dbReference type="ChEBI" id="CHEBI:78531"/>
        <dbReference type="ChEBI" id="CHEBI:456215"/>
        <dbReference type="EC" id="6.1.1.20"/>
    </reaction>
</comment>
<dbReference type="HAMAP" id="MF_00283">
    <property type="entry name" value="Phe_tRNA_synth_beta1"/>
    <property type="match status" value="1"/>
</dbReference>
<evidence type="ECO:0000256" key="10">
    <source>
        <dbReference type="ARBA" id="ARBA00022842"/>
    </source>
</evidence>
<dbReference type="SMART" id="SM00873">
    <property type="entry name" value="B3_4"/>
    <property type="match status" value="1"/>
</dbReference>
<feature type="binding site" evidence="15">
    <location>
        <position position="458"/>
    </location>
    <ligand>
        <name>Mg(2+)</name>
        <dbReference type="ChEBI" id="CHEBI:18420"/>
        <note>shared with alpha subunit</note>
    </ligand>
</feature>
<dbReference type="OrthoDB" id="9805455at2"/>
<evidence type="ECO:0000256" key="7">
    <source>
        <dbReference type="ARBA" id="ARBA00022723"/>
    </source>
</evidence>
<evidence type="ECO:0000256" key="8">
    <source>
        <dbReference type="ARBA" id="ARBA00022741"/>
    </source>
</evidence>
<feature type="binding site" evidence="15">
    <location>
        <position position="455"/>
    </location>
    <ligand>
        <name>Mg(2+)</name>
        <dbReference type="ChEBI" id="CHEBI:18420"/>
        <note>shared with alpha subunit</note>
    </ligand>
</feature>
<dbReference type="PANTHER" id="PTHR10947">
    <property type="entry name" value="PHENYLALANYL-TRNA SYNTHETASE BETA CHAIN AND LEUCINE-RICH REPEAT-CONTAINING PROTEIN 47"/>
    <property type="match status" value="1"/>
</dbReference>
<proteinExistence type="inferred from homology"/>
<keyword evidence="8 15" id="KW-0547">Nucleotide-binding</keyword>
<reference evidence="21" key="1">
    <citation type="journal article" date="2014" name="Genome Announc.">
        <title>Complete Genome Sequence of Campylobacter iguaniorum Strain 1485ET, Isolated from a Bearded Dragon (Pogona vitticeps).</title>
        <authorList>
            <person name="Gilbert M.J."/>
            <person name="Miller W.G."/>
            <person name="Yee E."/>
            <person name="Kik M."/>
            <person name="Wagenaar J.A."/>
            <person name="Duim B."/>
        </authorList>
    </citation>
    <scope>NUCLEOTIDE SEQUENCE [LARGE SCALE GENOMIC DNA]</scope>
    <source>
        <strain evidence="21">1485E</strain>
    </source>
</reference>
<dbReference type="SMART" id="SM00896">
    <property type="entry name" value="FDX-ACB"/>
    <property type="match status" value="1"/>
</dbReference>
<keyword evidence="21" id="KW-1185">Reference proteome</keyword>
<evidence type="ECO:0000256" key="6">
    <source>
        <dbReference type="ARBA" id="ARBA00022598"/>
    </source>
</evidence>
<evidence type="ECO:0000256" key="11">
    <source>
        <dbReference type="ARBA" id="ARBA00022884"/>
    </source>
</evidence>
<dbReference type="Gene3D" id="3.30.930.10">
    <property type="entry name" value="Bira Bifunctional Protein, Domain 2"/>
    <property type="match status" value="1"/>
</dbReference>
<dbReference type="PROSITE" id="PS51447">
    <property type="entry name" value="FDX_ACB"/>
    <property type="match status" value="1"/>
</dbReference>
<feature type="binding site" evidence="15">
    <location>
        <position position="449"/>
    </location>
    <ligand>
        <name>Mg(2+)</name>
        <dbReference type="ChEBI" id="CHEBI:18420"/>
        <note>shared with alpha subunit</note>
    </ligand>
</feature>
<dbReference type="GO" id="GO:0006432">
    <property type="term" value="P:phenylalanyl-tRNA aminoacylation"/>
    <property type="evidence" value="ECO:0007669"/>
    <property type="project" value="UniProtKB-UniRule"/>
</dbReference>
<dbReference type="eggNOG" id="COG0073">
    <property type="taxonomic scope" value="Bacteria"/>
</dbReference>
<dbReference type="NCBIfam" id="TIGR00472">
    <property type="entry name" value="pheT_bact"/>
    <property type="match status" value="1"/>
</dbReference>
<dbReference type="AlphaFoldDB" id="A0A076FCI1"/>
<dbReference type="Pfam" id="PF01588">
    <property type="entry name" value="tRNA_bind"/>
    <property type="match status" value="1"/>
</dbReference>
<name>A0A076FCI1_9BACT</name>
<dbReference type="GO" id="GO:0000287">
    <property type="term" value="F:magnesium ion binding"/>
    <property type="evidence" value="ECO:0007669"/>
    <property type="project" value="UniProtKB-UniRule"/>
</dbReference>
<dbReference type="InterPro" id="IPR005146">
    <property type="entry name" value="B3/B4_tRNA-bd"/>
</dbReference>
<evidence type="ECO:0000259" key="17">
    <source>
        <dbReference type="PROSITE" id="PS50886"/>
    </source>
</evidence>
<dbReference type="Pfam" id="PF03147">
    <property type="entry name" value="FDX-ACB"/>
    <property type="match status" value="1"/>
</dbReference>
<dbReference type="CDD" id="cd02796">
    <property type="entry name" value="tRNA_bind_bactPheRS"/>
    <property type="match status" value="1"/>
</dbReference>
<feature type="binding site" evidence="15">
    <location>
        <position position="459"/>
    </location>
    <ligand>
        <name>Mg(2+)</name>
        <dbReference type="ChEBI" id="CHEBI:18420"/>
        <note>shared with alpha subunit</note>
    </ligand>
</feature>
<dbReference type="Gene3D" id="3.30.56.10">
    <property type="match status" value="2"/>
</dbReference>
<keyword evidence="4 15" id="KW-0963">Cytoplasm</keyword>
<dbReference type="InterPro" id="IPR005121">
    <property type="entry name" value="Fdx_antiC-bd"/>
</dbReference>
<dbReference type="InterPro" id="IPR009061">
    <property type="entry name" value="DNA-bd_dom_put_sf"/>
</dbReference>
<dbReference type="InterPro" id="IPR033714">
    <property type="entry name" value="tRNA_bind_bactPheRS"/>
</dbReference>
<dbReference type="SUPFAM" id="SSF46955">
    <property type="entry name" value="Putative DNA-binding domain"/>
    <property type="match status" value="1"/>
</dbReference>
<evidence type="ECO:0000256" key="15">
    <source>
        <dbReference type="HAMAP-Rule" id="MF_00283"/>
    </source>
</evidence>
<evidence type="ECO:0000256" key="4">
    <source>
        <dbReference type="ARBA" id="ARBA00022490"/>
    </source>
</evidence>
<evidence type="ECO:0000256" key="3">
    <source>
        <dbReference type="ARBA" id="ARBA00011209"/>
    </source>
</evidence>
<dbReference type="EC" id="6.1.1.20" evidence="15"/>
<dbReference type="Pfam" id="PF03484">
    <property type="entry name" value="B5"/>
    <property type="match status" value="1"/>
</dbReference>
<dbReference type="InterPro" id="IPR045060">
    <property type="entry name" value="Phe-tRNA-ligase_IIc_bsu"/>
</dbReference>
<dbReference type="PANTHER" id="PTHR10947:SF0">
    <property type="entry name" value="PHENYLALANINE--TRNA LIGASE BETA SUBUNIT"/>
    <property type="match status" value="1"/>
</dbReference>
<dbReference type="Pfam" id="PF17759">
    <property type="entry name" value="tRNA_synthFbeta"/>
    <property type="match status" value="1"/>
</dbReference>
<keyword evidence="13 15" id="KW-0030">Aminoacyl-tRNA synthetase</keyword>
<keyword evidence="6 15" id="KW-0436">Ligase</keyword>
<protein>
    <recommendedName>
        <fullName evidence="15">Phenylalanine--tRNA ligase beta subunit</fullName>
        <ecNumber evidence="15">6.1.1.20</ecNumber>
    </recommendedName>
    <alternativeName>
        <fullName evidence="15">Phenylalanyl-tRNA synthetase beta subunit</fullName>
        <shortName evidence="15">PheRS</shortName>
    </alternativeName>
</protein>
<dbReference type="SMART" id="SM00874">
    <property type="entry name" value="B5"/>
    <property type="match status" value="1"/>
</dbReference>
<sequence>MIISKNWLNERIDVSNISVDEICQKLNSIGLEVDSLTKFNIPKNIVVGYVKSCVNHENSDHLHVCEVDVGKDEALQIVCGAPNVAAGQFVACALIGAVMPSGLEIKAAKLRGVASSGMLCSATELGLLKLNDGIMVLDESIGKLVLGKELSEYEVLNDELIEVELTPNRGDCLSINGIARDLSAAFDIPLKERVQREEEEKLLGIGRILSVHCDEKIDGSFLFRAIELKDEVEICLRTSLRLASIECNSSHPIQKALDYATHTTGVIFRAYDFEKIAKSKDDKINIDIKIEKNGSYGIYCDEKCLGQAGIYQTDVAKIDENSKVILIEASYSNPVVVANAAHGDKSQPKDEAVYRSSRGSEPKLSLGMDVLFDLFSINKSITPYAGASQVLFDKEQNIISFNCADLCNMIGTDVAPNEVVKILKKLGFDININSEQEQIYAKVPFYRHDILNTHDICEEIVRIIGIDNIPSKPLKFSEKNRINDTFSSYQHSKNIRYKAASVGFFECVHYIFDSAEELLSLGFKPCKAEIVNPINNELAALKPTLINHLLNSCERNIKNSKKSVKLFELGDVFSENGEQSSKFGFLASGLKSEPTLLNGAKPLDIDFFEFANLIQNIIGKIELKKSDKVPFLSEFEQAEIYQNGECIGYIGRVDLNVELRRDLPRTYVCELDFASMKFEDKIAKVYSKFPSVSRDLSLVIQKDFAYLNIKNCIEELKIGALKEFLPVDIYADENLGDKVSLTIKFTFQDANKTLEDEEVSSIIDNITSTLEKLGIGLR</sequence>
<dbReference type="Gene3D" id="3.30.70.380">
    <property type="entry name" value="Ferrodoxin-fold anticodon-binding domain"/>
    <property type="match status" value="1"/>
</dbReference>
<comment type="subcellular location">
    <subcellularLocation>
        <location evidence="1 15">Cytoplasm</location>
    </subcellularLocation>
</comment>